<keyword evidence="2" id="KW-1185">Reference proteome</keyword>
<proteinExistence type="predicted"/>
<reference evidence="1 2" key="1">
    <citation type="submission" date="2024-03" db="EMBL/GenBank/DDBJ databases">
        <title>Analysis of soft rot Pectobacteriaceae population diversity in US potato growing regions between 2016 and 2022.</title>
        <authorList>
            <person name="Ma X."/>
            <person name="Zhang X."/>
            <person name="Stodghill P."/>
            <person name="Rioux R."/>
            <person name="Babler B."/>
            <person name="Shrestha S."/>
            <person name="Babler B."/>
            <person name="Rivedal H."/>
            <person name="Frost K."/>
            <person name="Hao J."/>
            <person name="Secor G."/>
            <person name="Swingle B."/>
        </authorList>
    </citation>
    <scope>NUCLEOTIDE SEQUENCE [LARGE SCALE GENOMIC DNA]</scope>
    <source>
        <strain evidence="1 2">UMSS2</strain>
    </source>
</reference>
<name>A0ABU8JX71_9GAMM</name>
<dbReference type="EMBL" id="JBBBON010000005">
    <property type="protein sequence ID" value="MEI7102151.1"/>
    <property type="molecule type" value="Genomic_DNA"/>
</dbReference>
<sequence>MIAKRYASRKRILLFFIKKNLKPTKSALHRTRLRFSDHKNFSVFFFYKPTRQPAPLLGLCIPMPTEIIEKNFSFFQFWRFLSVQKLAKNYTIYLNLKTGYYFTWRGEKNQAEKRMCSRSGNPLQDAAYRWAEVLEPLKNVNSQAQKNPTGEVGLFHDAWDSLPQIKRG</sequence>
<evidence type="ECO:0000313" key="1">
    <source>
        <dbReference type="EMBL" id="MEI7102151.1"/>
    </source>
</evidence>
<dbReference type="RefSeq" id="WP_158606113.1">
    <property type="nucleotide sequence ID" value="NZ_CAKLHY010000009.1"/>
</dbReference>
<dbReference type="Proteomes" id="UP001313132">
    <property type="component" value="Unassembled WGS sequence"/>
</dbReference>
<accession>A0ABU8JX71</accession>
<organism evidence="1 2">
    <name type="scientific">Pectobacterium versatile</name>
    <dbReference type="NCBI Taxonomy" id="2488639"/>
    <lineage>
        <taxon>Bacteria</taxon>
        <taxon>Pseudomonadati</taxon>
        <taxon>Pseudomonadota</taxon>
        <taxon>Gammaproteobacteria</taxon>
        <taxon>Enterobacterales</taxon>
        <taxon>Pectobacteriaceae</taxon>
        <taxon>Pectobacterium</taxon>
    </lineage>
</organism>
<comment type="caution">
    <text evidence="1">The sequence shown here is derived from an EMBL/GenBank/DDBJ whole genome shotgun (WGS) entry which is preliminary data.</text>
</comment>
<gene>
    <name evidence="1" type="ORF">WCT63_06780</name>
</gene>
<evidence type="ECO:0000313" key="2">
    <source>
        <dbReference type="Proteomes" id="UP001313132"/>
    </source>
</evidence>
<protein>
    <submittedName>
        <fullName evidence="1">Uncharacterized protein</fullName>
    </submittedName>
</protein>